<feature type="region of interest" description="Disordered" evidence="7">
    <location>
        <begin position="1054"/>
        <end position="1076"/>
    </location>
</feature>
<evidence type="ECO:0000256" key="1">
    <source>
        <dbReference type="ARBA" id="ARBA00004141"/>
    </source>
</evidence>
<feature type="transmembrane region" description="Helical" evidence="8">
    <location>
        <begin position="379"/>
        <end position="410"/>
    </location>
</feature>
<keyword evidence="11" id="KW-1185">Reference proteome</keyword>
<protein>
    <recommendedName>
        <fullName evidence="9">SSD domain-containing protein</fullName>
    </recommendedName>
</protein>
<comment type="similarity">
    <text evidence="6">Belongs to the dispatched family.</text>
</comment>
<keyword evidence="3 8" id="KW-1133">Transmembrane helix</keyword>
<evidence type="ECO:0000313" key="11">
    <source>
        <dbReference type="Proteomes" id="UP000826195"/>
    </source>
</evidence>
<keyword evidence="2 8" id="KW-0812">Transmembrane</keyword>
<feature type="compositionally biased region" description="Basic residues" evidence="7">
    <location>
        <begin position="108"/>
        <end position="122"/>
    </location>
</feature>
<reference evidence="10 11" key="1">
    <citation type="journal article" date="2021" name="J. Hered.">
        <title>A chromosome-level genome assembly of the parasitoid wasp, Cotesia glomerata (Hymenoptera: Braconidae).</title>
        <authorList>
            <person name="Pinto B.J."/>
            <person name="Weis J.J."/>
            <person name="Gamble T."/>
            <person name="Ode P.J."/>
            <person name="Paul R."/>
            <person name="Zaspel J.M."/>
        </authorList>
    </citation>
    <scope>NUCLEOTIDE SEQUENCE [LARGE SCALE GENOMIC DNA]</scope>
    <source>
        <strain evidence="10">CgM1</strain>
    </source>
</reference>
<proteinExistence type="inferred from homology"/>
<feature type="transmembrane region" description="Helical" evidence="8">
    <location>
        <begin position="15"/>
        <end position="35"/>
    </location>
</feature>
<accession>A0AAV7I4K3</accession>
<evidence type="ECO:0000256" key="5">
    <source>
        <dbReference type="ARBA" id="ARBA00023180"/>
    </source>
</evidence>
<dbReference type="GO" id="GO:0016020">
    <property type="term" value="C:membrane"/>
    <property type="evidence" value="ECO:0007669"/>
    <property type="project" value="UniProtKB-SubCell"/>
</dbReference>
<evidence type="ECO:0000256" key="7">
    <source>
        <dbReference type="SAM" id="MobiDB-lite"/>
    </source>
</evidence>
<dbReference type="SUPFAM" id="SSF82866">
    <property type="entry name" value="Multidrug efflux transporter AcrB transmembrane domain"/>
    <property type="match status" value="2"/>
</dbReference>
<dbReference type="EMBL" id="JAHXZJ010002237">
    <property type="protein sequence ID" value="KAH0545707.1"/>
    <property type="molecule type" value="Genomic_DNA"/>
</dbReference>
<evidence type="ECO:0000259" key="9">
    <source>
        <dbReference type="PROSITE" id="PS50156"/>
    </source>
</evidence>
<name>A0AAV7I4K3_COTGL</name>
<feature type="transmembrane region" description="Helical" evidence="8">
    <location>
        <begin position="996"/>
        <end position="1026"/>
    </location>
</feature>
<feature type="transmembrane region" description="Helical" evidence="8">
    <location>
        <begin position="430"/>
        <end position="454"/>
    </location>
</feature>
<dbReference type="PANTHER" id="PTHR45951:SF3">
    <property type="entry name" value="PROTEIN DISPATCHED"/>
    <property type="match status" value="1"/>
</dbReference>
<feature type="transmembrane region" description="Helical" evidence="8">
    <location>
        <begin position="903"/>
        <end position="926"/>
    </location>
</feature>
<dbReference type="Proteomes" id="UP000826195">
    <property type="component" value="Unassembled WGS sequence"/>
</dbReference>
<dbReference type="GO" id="GO:0022857">
    <property type="term" value="F:transmembrane transporter activity"/>
    <property type="evidence" value="ECO:0007669"/>
    <property type="project" value="TreeGrafter"/>
</dbReference>
<organism evidence="10 11">
    <name type="scientific">Cotesia glomerata</name>
    <name type="common">Lepidopteran parasitic wasp</name>
    <name type="synonym">Apanteles glomeratus</name>
    <dbReference type="NCBI Taxonomy" id="32391"/>
    <lineage>
        <taxon>Eukaryota</taxon>
        <taxon>Metazoa</taxon>
        <taxon>Ecdysozoa</taxon>
        <taxon>Arthropoda</taxon>
        <taxon>Hexapoda</taxon>
        <taxon>Insecta</taxon>
        <taxon>Pterygota</taxon>
        <taxon>Neoptera</taxon>
        <taxon>Endopterygota</taxon>
        <taxon>Hymenoptera</taxon>
        <taxon>Apocrita</taxon>
        <taxon>Ichneumonoidea</taxon>
        <taxon>Braconidae</taxon>
        <taxon>Microgastrinae</taxon>
        <taxon>Cotesia</taxon>
    </lineage>
</organism>
<dbReference type="InterPro" id="IPR052081">
    <property type="entry name" value="Dispatched_Hh_regulator"/>
</dbReference>
<evidence type="ECO:0000256" key="2">
    <source>
        <dbReference type="ARBA" id="ARBA00022692"/>
    </source>
</evidence>
<feature type="transmembrane region" description="Helical" evidence="8">
    <location>
        <begin position="475"/>
        <end position="497"/>
    </location>
</feature>
<keyword evidence="4 8" id="KW-0472">Membrane</keyword>
<comment type="subcellular location">
    <subcellularLocation>
        <location evidence="1">Membrane</location>
        <topology evidence="1">Multi-pass membrane protein</topology>
    </subcellularLocation>
</comment>
<evidence type="ECO:0000256" key="6">
    <source>
        <dbReference type="ARBA" id="ARBA00038046"/>
    </source>
</evidence>
<sequence>MEIWWFSRVVAHHPYAILSAVFVLSSTCLIVPLATNKFPDFTDPKMGFEARGTAVAQRLTAWMNLEKATGARGQLIDNPVEYYNYLLQSIKQNTTDSFNGTRTIPGIIRKKPKNKSKKKKYNKLSNETATNDGKDQWDELLKLKNNKNRPEHIHEVELNTQEEFFCHLPNSLYARVVIGSDNKDKNLWSLEGVLAQCHIDAMLRANPKFPYLCEKPTDHGSDSEKCCRSWSPANYVAFLSNRTSCLGVTESDLARVETLLKRCAYYYRNHHLTADCSEDFNCQKQVPAECYKHNNALYHLLHYLLDADFMSPDVIKNNSNATLEVAMLFLPMAASAKSLNFYKNIAIDGLEYGSFRVMGMELGLKDTLFDRLLVSDSSFLLSGFAFVTFCIWAYTSSIILTVSAILAVIFSLGISYAIYTLVIRINFFPFMNLLAIVVAVGIGADDAFIFCKIWEENKQEKISSGGMTKLVQKTLVHAVPSMLVTSLTTAVAFFASIVSNVTAINCFSLFSGMTVIANFFLMVTWLPASVVVSEHCRFVILSPANFMVRKIIRPLKITMGKVSVGFSNTLTKIVIGLRWLWLPILGAAALAGGMVVFNYPGLRLPDSPNFQLFDSSHQFERYDLLYKRKFWFEKLEMDGGEGLLPLRFVWGIKPVDNGNYLDPTSRGELEFDETFDISDKKSQVWLRKFCHNLRTQPFYHDTQGPLLSNCFIESFSTWMTRRCEDPGDPQLSRAPCCDVNSYPYKPHVLRRCVAEASADLYRTPHHLWTREGAVAGGIKYLKDSVKPTYLFNNNNNNTNNNNYNKNMPVPKIMVLIVEYDSTYSYSLSFAEMNEFYNKVETWMQQQLTTAPQGMKNGWFVSYLEFYELQRTLYEGTIWAMVVSMILALIVLALVTLNPLVSLYAILAIGGAILSTVAALVLLGWRLNVLESVTVSTAIGLAVDFSLHYSVSYRACKSEKRVDRVKRVLEQMGGPTLMAAATSGVSGALMLPSHVLAYIQIAIFLLLIMGVSWLYATFFLCPLLAVVGPSPEFAQFHYTRLKRLLPGFCGEDEQERKEDTSDSAGNSCRSGKGEWRRKNKSGCMLSESNLSTSSTVCQLHCPEVEIRLHGSESLPSPSSPLLYLDPNQTDSINVNVRRK</sequence>
<gene>
    <name evidence="10" type="ORF">KQX54_002494</name>
</gene>
<feature type="transmembrane region" description="Helical" evidence="8">
    <location>
        <begin position="877"/>
        <end position="896"/>
    </location>
</feature>
<dbReference type="Gene3D" id="1.20.1640.10">
    <property type="entry name" value="Multidrug efflux transporter AcrB transmembrane domain"/>
    <property type="match status" value="2"/>
</dbReference>
<dbReference type="Pfam" id="PF12349">
    <property type="entry name" value="Sterol-sensing"/>
    <property type="match status" value="1"/>
</dbReference>
<dbReference type="AlphaFoldDB" id="A0AAV7I4K3"/>
<evidence type="ECO:0000313" key="10">
    <source>
        <dbReference type="EMBL" id="KAH0545707.1"/>
    </source>
</evidence>
<feature type="domain" description="SSD" evidence="9">
    <location>
        <begin position="397"/>
        <end position="532"/>
    </location>
</feature>
<feature type="region of interest" description="Disordered" evidence="7">
    <location>
        <begin position="101"/>
        <end position="130"/>
    </location>
</feature>
<evidence type="ECO:0000256" key="3">
    <source>
        <dbReference type="ARBA" id="ARBA00022989"/>
    </source>
</evidence>
<dbReference type="InterPro" id="IPR053958">
    <property type="entry name" value="HMGCR/SNAP/NPC1-like_SSD"/>
</dbReference>
<dbReference type="PANTHER" id="PTHR45951">
    <property type="entry name" value="PROTEIN DISPATCHED-RELATED"/>
    <property type="match status" value="1"/>
</dbReference>
<feature type="transmembrane region" description="Helical" evidence="8">
    <location>
        <begin position="579"/>
        <end position="599"/>
    </location>
</feature>
<dbReference type="GO" id="GO:0007224">
    <property type="term" value="P:smoothened signaling pathway"/>
    <property type="evidence" value="ECO:0007669"/>
    <property type="project" value="TreeGrafter"/>
</dbReference>
<evidence type="ECO:0000256" key="8">
    <source>
        <dbReference type="SAM" id="Phobius"/>
    </source>
</evidence>
<dbReference type="InterPro" id="IPR000731">
    <property type="entry name" value="SSD"/>
</dbReference>
<feature type="transmembrane region" description="Helical" evidence="8">
    <location>
        <begin position="509"/>
        <end position="532"/>
    </location>
</feature>
<dbReference type="PROSITE" id="PS50156">
    <property type="entry name" value="SSD"/>
    <property type="match status" value="1"/>
</dbReference>
<keyword evidence="5" id="KW-0325">Glycoprotein</keyword>
<comment type="caution">
    <text evidence="10">The sequence shown here is derived from an EMBL/GenBank/DDBJ whole genome shotgun (WGS) entry which is preliminary data.</text>
</comment>
<evidence type="ECO:0000256" key="4">
    <source>
        <dbReference type="ARBA" id="ARBA00023136"/>
    </source>
</evidence>